<reference evidence="1 2" key="1">
    <citation type="submission" date="2019-08" db="EMBL/GenBank/DDBJ databases">
        <title>Genone of Arthrobacter echini P9.</title>
        <authorList>
            <person name="Bowman J.P."/>
        </authorList>
    </citation>
    <scope>NUCLEOTIDE SEQUENCE [LARGE SCALE GENOMIC DNA]</scope>
    <source>
        <strain evidence="1 2">P9</strain>
    </source>
</reference>
<dbReference type="RefSeq" id="WP_148601553.1">
    <property type="nucleotide sequence ID" value="NZ_VSLD01000006.1"/>
</dbReference>
<keyword evidence="2" id="KW-1185">Reference proteome</keyword>
<dbReference type="EMBL" id="VSLD01000006">
    <property type="protein sequence ID" value="TYC97981.1"/>
    <property type="molecule type" value="Genomic_DNA"/>
</dbReference>
<protein>
    <submittedName>
        <fullName evidence="1">Uncharacterized protein</fullName>
    </submittedName>
</protein>
<dbReference type="AlphaFoldDB" id="A0A5D0XQ68"/>
<evidence type="ECO:0000313" key="1">
    <source>
        <dbReference type="EMBL" id="TYC97981.1"/>
    </source>
</evidence>
<name>A0A5D0XQ68_9MICC</name>
<sequence length="76" mass="8496">MTPDEAVFAATVARLATVDDLSHYPFAEQDFLNKFYRDRWPTAYVYNALKTLQHQNPSVWCPALATTVTASSTGRG</sequence>
<proteinExistence type="predicted"/>
<dbReference type="Proteomes" id="UP000323410">
    <property type="component" value="Unassembled WGS sequence"/>
</dbReference>
<comment type="caution">
    <text evidence="1">The sequence shown here is derived from an EMBL/GenBank/DDBJ whole genome shotgun (WGS) entry which is preliminary data.</text>
</comment>
<accession>A0A5D0XQ68</accession>
<organism evidence="1 2">
    <name type="scientific">Arthrobacter echini</name>
    <dbReference type="NCBI Taxonomy" id="1529066"/>
    <lineage>
        <taxon>Bacteria</taxon>
        <taxon>Bacillati</taxon>
        <taxon>Actinomycetota</taxon>
        <taxon>Actinomycetes</taxon>
        <taxon>Micrococcales</taxon>
        <taxon>Micrococcaceae</taxon>
        <taxon>Arthrobacter</taxon>
    </lineage>
</organism>
<dbReference type="OrthoDB" id="5672604at2"/>
<gene>
    <name evidence="1" type="ORF">FQ377_12300</name>
</gene>
<evidence type="ECO:0000313" key="2">
    <source>
        <dbReference type="Proteomes" id="UP000323410"/>
    </source>
</evidence>